<proteinExistence type="predicted"/>
<evidence type="ECO:0000313" key="1">
    <source>
        <dbReference type="EMBL" id="CAA7601946.1"/>
    </source>
</evidence>
<dbReference type="EMBL" id="CDGJ01000078">
    <property type="protein sequence ID" value="CEJ08210.1"/>
    <property type="molecule type" value="Genomic_DNA"/>
</dbReference>
<protein>
    <submittedName>
        <fullName evidence="1">Uncharacterized protein</fullName>
    </submittedName>
</protein>
<sequence>MRKAGEPCILEDRICDECGECDRCELNPDKICDNCCKCLDEGADYLEVRIDDILISEEKPKPRAGRRTYRFKSRPDRQ</sequence>
<dbReference type="KEGG" id="aacx:DEACI_2617"/>
<evidence type="ECO:0000313" key="3">
    <source>
        <dbReference type="Proteomes" id="UP001071230"/>
    </source>
</evidence>
<accession>A0A8S0XC34</accession>
<reference evidence="2" key="1">
    <citation type="submission" date="2014-11" db="EMBL/GenBank/DDBJ databases">
        <authorList>
            <person name="Hornung B.V."/>
        </authorList>
    </citation>
    <scope>NUCLEOTIDE SEQUENCE</scope>
    <source>
        <strain evidence="2">INE</strain>
    </source>
</reference>
<dbReference type="Proteomes" id="UP000836597">
    <property type="component" value="Chromosome"/>
</dbReference>
<keyword evidence="3" id="KW-1185">Reference proteome</keyword>
<name>A0A8S0XC34_9FIRM</name>
<dbReference type="AlphaFoldDB" id="A0A8S0XC34"/>
<evidence type="ECO:0000313" key="2">
    <source>
        <dbReference type="EMBL" id="CEJ08210.1"/>
    </source>
</evidence>
<dbReference type="EMBL" id="LR746496">
    <property type="protein sequence ID" value="CAA7601946.1"/>
    <property type="molecule type" value="Genomic_DNA"/>
</dbReference>
<reference evidence="1" key="2">
    <citation type="submission" date="2020-01" db="EMBL/GenBank/DDBJ databases">
        <authorList>
            <person name="Hornung B."/>
        </authorList>
    </citation>
    <scope>NUCLEOTIDE SEQUENCE</scope>
    <source>
        <strain evidence="1">PacBioINE</strain>
    </source>
</reference>
<gene>
    <name evidence="1" type="ORF">DEACI_2617</name>
    <name evidence="2" type="ORF">DEACI_2685</name>
</gene>
<dbReference type="Proteomes" id="UP001071230">
    <property type="component" value="Unassembled WGS sequence"/>
</dbReference>
<organism evidence="1">
    <name type="scientific">Acididesulfobacillus acetoxydans</name>
    <dbReference type="NCBI Taxonomy" id="1561005"/>
    <lineage>
        <taxon>Bacteria</taxon>
        <taxon>Bacillati</taxon>
        <taxon>Bacillota</taxon>
        <taxon>Clostridia</taxon>
        <taxon>Eubacteriales</taxon>
        <taxon>Peptococcaceae</taxon>
        <taxon>Acididesulfobacillus</taxon>
    </lineage>
</organism>